<organism evidence="6 7">
    <name type="scientific">Saguinus oedipus</name>
    <name type="common">Cotton-top tamarin</name>
    <name type="synonym">Oedipomidas oedipus</name>
    <dbReference type="NCBI Taxonomy" id="9490"/>
    <lineage>
        <taxon>Eukaryota</taxon>
        <taxon>Metazoa</taxon>
        <taxon>Chordata</taxon>
        <taxon>Craniata</taxon>
        <taxon>Vertebrata</taxon>
        <taxon>Euteleostomi</taxon>
        <taxon>Mammalia</taxon>
        <taxon>Eutheria</taxon>
        <taxon>Euarchontoglires</taxon>
        <taxon>Primates</taxon>
        <taxon>Haplorrhini</taxon>
        <taxon>Platyrrhini</taxon>
        <taxon>Cebidae</taxon>
        <taxon>Callitrichinae</taxon>
        <taxon>Saguinus</taxon>
    </lineage>
</organism>
<sequence length="583" mass="60413">MSSLTYELEGWGPFLQSLLPSPPPVLPQECAPSFYRDVKGLFLGRCIPCQCHGHSDRCLPGSGICVVSGGRQGQGGSIHQRHSQGCQHNTEGPHCEHCQAGFVSSGEDPSAPCVSCPCPLSVPSNNFAEGCILRGGRTQCLCKPGYAGASCERCAPGFFGNPLVLGSSCQPCNCSGNGDPNLLFSDCDPLTGACRGCLRHTTGPRCELCAPGFYGNALLPGNCTRCDCTPCGTEACDPHSGRCLCKVGVTGQRCDRCQGSDHNLCHRKDISASMAVGAATRVLVDRPPRAPSATPRVDSATANQGPGDPSAASVPPATGGSLNRAAGVSAGGSQEGGWGLLGRGCPKVPGQPHSPEPPTSGCQCPGGRCDPHTGRCTCPPGLSGERCDTCSQQHQVPVPGGPGGHGIHCEDPCLSHSIHAEECCGSIAGCTPLSLAFLCTLTPPHLLAPPSPLGQLPPRALPLFTSPTGPTSSIAPPIHWPHPLSPMAQPLLAPPHQLDPPPPLAAGPHPRPTIYSPLPCAELLVSTQFLADLTPVMTFQFLGVTCWLLTSTNLVIFIPAQSPVPASCRSHDPTLVPFLWLPL</sequence>
<reference evidence="6 7" key="1">
    <citation type="submission" date="2023-05" db="EMBL/GenBank/DDBJ databases">
        <title>B98-5 Cell Line De Novo Hybrid Assembly: An Optical Mapping Approach.</title>
        <authorList>
            <person name="Kananen K."/>
            <person name="Auerbach J.A."/>
            <person name="Kautto E."/>
            <person name="Blachly J.S."/>
        </authorList>
    </citation>
    <scope>NUCLEOTIDE SEQUENCE [LARGE SCALE GENOMIC DNA]</scope>
    <source>
        <strain evidence="6">B95-8</strain>
        <tissue evidence="6">Cell line</tissue>
    </source>
</reference>
<keyword evidence="7" id="KW-1185">Reference proteome</keyword>
<name>A0ABQ9VLN2_SAGOE</name>
<evidence type="ECO:0000256" key="4">
    <source>
        <dbReference type="SAM" id="MobiDB-lite"/>
    </source>
</evidence>
<dbReference type="InterPro" id="IPR050440">
    <property type="entry name" value="Laminin/Netrin_ECM"/>
</dbReference>
<evidence type="ECO:0000313" key="7">
    <source>
        <dbReference type="Proteomes" id="UP001266305"/>
    </source>
</evidence>
<protein>
    <recommendedName>
        <fullName evidence="5">Laminin EGF-like domain-containing protein</fullName>
    </recommendedName>
</protein>
<dbReference type="Gene3D" id="2.10.25.10">
    <property type="entry name" value="Laminin"/>
    <property type="match status" value="4"/>
</dbReference>
<dbReference type="InterPro" id="IPR002049">
    <property type="entry name" value="LE_dom"/>
</dbReference>
<dbReference type="CDD" id="cd00055">
    <property type="entry name" value="EGF_Lam"/>
    <property type="match status" value="5"/>
</dbReference>
<dbReference type="EMBL" id="JASSZA010000005">
    <property type="protein sequence ID" value="KAK2110296.1"/>
    <property type="molecule type" value="Genomic_DNA"/>
</dbReference>
<feature type="disulfide bond" evidence="3">
    <location>
        <begin position="142"/>
        <end position="151"/>
    </location>
</feature>
<dbReference type="PRINTS" id="PR00011">
    <property type="entry name" value="EGFLAMININ"/>
</dbReference>
<gene>
    <name evidence="6" type="ORF">P7K49_010042</name>
</gene>
<evidence type="ECO:0000259" key="5">
    <source>
        <dbReference type="PROSITE" id="PS50027"/>
    </source>
</evidence>
<feature type="domain" description="Laminin EGF-like" evidence="5">
    <location>
        <begin position="116"/>
        <end position="171"/>
    </location>
</feature>
<dbReference type="PANTHER" id="PTHR10574:SF261">
    <property type="entry name" value="LAMININ SUBUNIT ALPHA-5"/>
    <property type="match status" value="1"/>
</dbReference>
<dbReference type="PROSITE" id="PS01248">
    <property type="entry name" value="EGF_LAM_1"/>
    <property type="match status" value="1"/>
</dbReference>
<dbReference type="SMART" id="SM00181">
    <property type="entry name" value="EGF"/>
    <property type="match status" value="5"/>
</dbReference>
<keyword evidence="2 3" id="KW-0424">Laminin EGF-like domain</keyword>
<feature type="disulfide bond" evidence="3">
    <location>
        <begin position="209"/>
        <end position="223"/>
    </location>
</feature>
<dbReference type="Proteomes" id="UP001266305">
    <property type="component" value="Unassembled WGS sequence"/>
</dbReference>
<dbReference type="SUPFAM" id="SSF57196">
    <property type="entry name" value="EGF/Laminin"/>
    <property type="match status" value="3"/>
</dbReference>
<evidence type="ECO:0000313" key="6">
    <source>
        <dbReference type="EMBL" id="KAK2110296.1"/>
    </source>
</evidence>
<proteinExistence type="predicted"/>
<feature type="compositionally biased region" description="Gly residues" evidence="4">
    <location>
        <begin position="329"/>
        <end position="342"/>
    </location>
</feature>
<comment type="caution">
    <text evidence="3">Lacks conserved residue(s) required for the propagation of feature annotation.</text>
</comment>
<feature type="domain" description="Laminin EGF-like" evidence="5">
    <location>
        <begin position="172"/>
        <end position="225"/>
    </location>
</feature>
<dbReference type="PROSITE" id="PS00022">
    <property type="entry name" value="EGF_1"/>
    <property type="match status" value="1"/>
</dbReference>
<keyword evidence="1 3" id="KW-1015">Disulfide bond</keyword>
<feature type="region of interest" description="Disordered" evidence="4">
    <location>
        <begin position="285"/>
        <end position="364"/>
    </location>
</feature>
<dbReference type="InterPro" id="IPR000742">
    <property type="entry name" value="EGF"/>
</dbReference>
<comment type="caution">
    <text evidence="6">The sequence shown here is derived from an EMBL/GenBank/DDBJ whole genome shotgun (WGS) entry which is preliminary data.</text>
</comment>
<evidence type="ECO:0000256" key="1">
    <source>
        <dbReference type="ARBA" id="ARBA00023157"/>
    </source>
</evidence>
<accession>A0ABQ9VLN2</accession>
<dbReference type="Pfam" id="PF00053">
    <property type="entry name" value="EGF_laminin"/>
    <property type="match status" value="5"/>
</dbReference>
<evidence type="ECO:0000256" key="2">
    <source>
        <dbReference type="ARBA" id="ARBA00023292"/>
    </source>
</evidence>
<dbReference type="PANTHER" id="PTHR10574">
    <property type="entry name" value="NETRIN/LAMININ-RELATED"/>
    <property type="match status" value="1"/>
</dbReference>
<feature type="disulfide bond" evidence="3">
    <location>
        <begin position="197"/>
        <end position="206"/>
    </location>
</feature>
<feature type="domain" description="Laminin EGF-like" evidence="5">
    <location>
        <begin position="226"/>
        <end position="267"/>
    </location>
</feature>
<dbReference type="PROSITE" id="PS50027">
    <property type="entry name" value="EGF_LAM_2"/>
    <property type="match status" value="3"/>
</dbReference>
<dbReference type="SMART" id="SM00180">
    <property type="entry name" value="EGF_Lam"/>
    <property type="match status" value="5"/>
</dbReference>
<evidence type="ECO:0000256" key="3">
    <source>
        <dbReference type="PROSITE-ProRule" id="PRU00460"/>
    </source>
</evidence>
<feature type="disulfide bond" evidence="3">
    <location>
        <begin position="245"/>
        <end position="254"/>
    </location>
</feature>